<comment type="caution">
    <text evidence="1">The sequence shown here is derived from an EMBL/GenBank/DDBJ whole genome shotgun (WGS) entry which is preliminary data.</text>
</comment>
<evidence type="ECO:0000313" key="1">
    <source>
        <dbReference type="EMBL" id="GLO67248.1"/>
    </source>
</evidence>
<dbReference type="Pfam" id="PF09954">
    <property type="entry name" value="DUF2188"/>
    <property type="match status" value="1"/>
</dbReference>
<keyword evidence="2" id="KW-1185">Reference proteome</keyword>
<dbReference type="Proteomes" id="UP001275436">
    <property type="component" value="Unassembled WGS sequence"/>
</dbReference>
<dbReference type="InterPro" id="IPR018691">
    <property type="entry name" value="DUF2188"/>
</dbReference>
<accession>A0ABQ5TK62</accession>
<protein>
    <recommendedName>
        <fullName evidence="3">DUF2188 domain-containing protein</fullName>
    </recommendedName>
</protein>
<name>A0ABQ5TK62_9BACI</name>
<reference evidence="1 2" key="1">
    <citation type="submission" date="2023-02" db="EMBL/GenBank/DDBJ databases">
        <title>Oceanobacillus kimchii IFOP_LL358 isolated form Alexandrium catenella lab strain.</title>
        <authorList>
            <person name="Gajardo G."/>
            <person name="Ueki S."/>
            <person name="Maruyama F."/>
        </authorList>
    </citation>
    <scope>NUCLEOTIDE SEQUENCE [LARGE SCALE GENOMIC DNA]</scope>
    <source>
        <strain evidence="1 2">IFOP_LL358</strain>
    </source>
</reference>
<gene>
    <name evidence="1" type="primary">yycD</name>
    <name evidence="1" type="ORF">MACH08_30320</name>
</gene>
<proteinExistence type="predicted"/>
<dbReference type="EMBL" id="BSKO01000001">
    <property type="protein sequence ID" value="GLO67248.1"/>
    <property type="molecule type" value="Genomic_DNA"/>
</dbReference>
<evidence type="ECO:0000313" key="2">
    <source>
        <dbReference type="Proteomes" id="UP001275436"/>
    </source>
</evidence>
<organism evidence="1 2">
    <name type="scientific">Oceanobacillus kimchii</name>
    <dbReference type="NCBI Taxonomy" id="746691"/>
    <lineage>
        <taxon>Bacteria</taxon>
        <taxon>Bacillati</taxon>
        <taxon>Bacillota</taxon>
        <taxon>Bacilli</taxon>
        <taxon>Bacillales</taxon>
        <taxon>Bacillaceae</taxon>
        <taxon>Oceanobacillus</taxon>
    </lineage>
</organism>
<sequence>MRLYTVTPNVDATGWFIKLENVAPEELYDSKDEAVSAATQMAKENTPSTVQVLDGDNNVEDEYHYKGI</sequence>
<evidence type="ECO:0008006" key="3">
    <source>
        <dbReference type="Google" id="ProtNLM"/>
    </source>
</evidence>